<proteinExistence type="predicted"/>
<dbReference type="EMBL" id="JBHSMA010000017">
    <property type="protein sequence ID" value="MFC5412943.1"/>
    <property type="molecule type" value="Genomic_DNA"/>
</dbReference>
<sequence length="125" mass="13586">MIRFLIALLLTITTVYGQINPDAGGRRTKFYSLEMLPDRAPNPGRVAGTWGRAGDHFDLLPYAFLQPGSQHQVLTKRGYLDGNGIVPIPGLVYNKHNYTLSTPVLVNVKPGLNLACLLVGNSPNG</sequence>
<comment type="caution">
    <text evidence="1">The sequence shown here is derived from an EMBL/GenBank/DDBJ whole genome shotgun (WGS) entry which is preliminary data.</text>
</comment>
<evidence type="ECO:0000313" key="2">
    <source>
        <dbReference type="Proteomes" id="UP001596106"/>
    </source>
</evidence>
<evidence type="ECO:0000313" key="1">
    <source>
        <dbReference type="EMBL" id="MFC5412943.1"/>
    </source>
</evidence>
<accession>A0ABW0IJI3</accession>
<reference evidence="2" key="1">
    <citation type="journal article" date="2019" name="Int. J. Syst. Evol. Microbiol.">
        <title>The Global Catalogue of Microorganisms (GCM) 10K type strain sequencing project: providing services to taxonomists for standard genome sequencing and annotation.</title>
        <authorList>
            <consortium name="The Broad Institute Genomics Platform"/>
            <consortium name="The Broad Institute Genome Sequencing Center for Infectious Disease"/>
            <person name="Wu L."/>
            <person name="Ma J."/>
        </authorList>
    </citation>
    <scope>NUCLEOTIDE SEQUENCE [LARGE SCALE GENOMIC DNA]</scope>
    <source>
        <strain evidence="2">CCUG 55250</strain>
    </source>
</reference>
<dbReference type="Proteomes" id="UP001596106">
    <property type="component" value="Unassembled WGS sequence"/>
</dbReference>
<gene>
    <name evidence="1" type="ORF">ACFPMF_26705</name>
</gene>
<name>A0ABW0IJI3_9BACT</name>
<keyword evidence="2" id="KW-1185">Reference proteome</keyword>
<dbReference type="RefSeq" id="WP_379850969.1">
    <property type="nucleotide sequence ID" value="NZ_JBHSMA010000017.1"/>
</dbReference>
<protein>
    <submittedName>
        <fullName evidence="1">Uncharacterized protein</fullName>
    </submittedName>
</protein>
<organism evidence="1 2">
    <name type="scientific">Larkinella bovis</name>
    <dbReference type="NCBI Taxonomy" id="683041"/>
    <lineage>
        <taxon>Bacteria</taxon>
        <taxon>Pseudomonadati</taxon>
        <taxon>Bacteroidota</taxon>
        <taxon>Cytophagia</taxon>
        <taxon>Cytophagales</taxon>
        <taxon>Spirosomataceae</taxon>
        <taxon>Larkinella</taxon>
    </lineage>
</organism>